<reference evidence="2 3" key="1">
    <citation type="submission" date="2016-02" db="EMBL/GenBank/DDBJ databases">
        <title>Band-tailed pigeon sequencing and assembly.</title>
        <authorList>
            <person name="Soares A.E."/>
            <person name="Novak B.J."/>
            <person name="Rice E.S."/>
            <person name="O'Connell B."/>
            <person name="Chang D."/>
            <person name="Weber S."/>
            <person name="Shapiro B."/>
        </authorList>
    </citation>
    <scope>NUCLEOTIDE SEQUENCE [LARGE SCALE GENOMIC DNA]</scope>
    <source>
        <strain evidence="2">BTP2013</strain>
        <tissue evidence="2">Blood</tissue>
    </source>
</reference>
<gene>
    <name evidence="2" type="ORF">AV530_002446</name>
</gene>
<name>A0A1V4K6F8_PATFA</name>
<dbReference type="AlphaFoldDB" id="A0A1V4K6F8"/>
<dbReference type="Proteomes" id="UP000190648">
    <property type="component" value="Unassembled WGS sequence"/>
</dbReference>
<accession>A0A1V4K6F8</accession>
<evidence type="ECO:0000313" key="2">
    <source>
        <dbReference type="EMBL" id="OPJ80042.1"/>
    </source>
</evidence>
<evidence type="ECO:0000313" key="3">
    <source>
        <dbReference type="Proteomes" id="UP000190648"/>
    </source>
</evidence>
<proteinExistence type="predicted"/>
<organism evidence="2 3">
    <name type="scientific">Patagioenas fasciata monilis</name>
    <dbReference type="NCBI Taxonomy" id="372326"/>
    <lineage>
        <taxon>Eukaryota</taxon>
        <taxon>Metazoa</taxon>
        <taxon>Chordata</taxon>
        <taxon>Craniata</taxon>
        <taxon>Vertebrata</taxon>
        <taxon>Euteleostomi</taxon>
        <taxon>Archelosauria</taxon>
        <taxon>Archosauria</taxon>
        <taxon>Dinosauria</taxon>
        <taxon>Saurischia</taxon>
        <taxon>Theropoda</taxon>
        <taxon>Coelurosauria</taxon>
        <taxon>Aves</taxon>
        <taxon>Neognathae</taxon>
        <taxon>Neoaves</taxon>
        <taxon>Columbimorphae</taxon>
        <taxon>Columbiformes</taxon>
        <taxon>Columbidae</taxon>
        <taxon>Patagioenas</taxon>
    </lineage>
</organism>
<keyword evidence="3" id="KW-1185">Reference proteome</keyword>
<evidence type="ECO:0000256" key="1">
    <source>
        <dbReference type="SAM" id="MobiDB-lite"/>
    </source>
</evidence>
<protein>
    <submittedName>
        <fullName evidence="2">Uncharacterized protein</fullName>
    </submittedName>
</protein>
<comment type="caution">
    <text evidence="2">The sequence shown here is derived from an EMBL/GenBank/DDBJ whole genome shotgun (WGS) entry which is preliminary data.</text>
</comment>
<feature type="region of interest" description="Disordered" evidence="1">
    <location>
        <begin position="1"/>
        <end position="82"/>
    </location>
</feature>
<sequence length="100" mass="10582">MDHATPSRLWCDGSTWRPRTALPGAGRESVPGVRETPAVPADERLEQQRAPSAIPAAGRGRPGLQSDMEAPGLPGAPRTSCGHFELTCSRAHTPSQTSAR</sequence>
<dbReference type="EMBL" id="LSYS01004331">
    <property type="protein sequence ID" value="OPJ80042.1"/>
    <property type="molecule type" value="Genomic_DNA"/>
</dbReference>